<accession>A0A0U2WU44</accession>
<organism evidence="1 2">
    <name type="scientific">Enterococcus rotai</name>
    <dbReference type="NCBI Taxonomy" id="118060"/>
    <lineage>
        <taxon>Bacteria</taxon>
        <taxon>Bacillati</taxon>
        <taxon>Bacillota</taxon>
        <taxon>Bacilli</taxon>
        <taxon>Lactobacillales</taxon>
        <taxon>Enterococcaceae</taxon>
        <taxon>Enterococcus</taxon>
    </lineage>
</organism>
<name>A0A0U2WU44_9ENTE</name>
<dbReference type="AlphaFoldDB" id="A0A0U2WU44"/>
<dbReference type="STRING" id="118060.ATZ35_11405"/>
<dbReference type="EMBL" id="CP013655">
    <property type="protein sequence ID" value="ALS38806.1"/>
    <property type="molecule type" value="Genomic_DNA"/>
</dbReference>
<gene>
    <name evidence="1" type="ORF">ATZ35_11405</name>
</gene>
<protein>
    <submittedName>
        <fullName evidence="1">Uncharacterized protein</fullName>
    </submittedName>
</protein>
<evidence type="ECO:0000313" key="2">
    <source>
        <dbReference type="Proteomes" id="UP000067523"/>
    </source>
</evidence>
<dbReference type="Proteomes" id="UP000067523">
    <property type="component" value="Chromosome"/>
</dbReference>
<sequence>MMKKAINLDIRLEDGIIPIIQPINSDNTSIDSKLWNLYIQSEDYAELFSIAQKTYIKVALDIFNKPMTNEDPRLNLLSNDYFKLSQETKFLYFIKKVFELNKEKCYIDLGIFENSQILTEFLINQEKHLDQIDKYILLNQIEVLKTSKNTVYLIDDLNLLNMFFKGFLRESLWSSLYFNTVPLIIKTNYDISLPLVFQNEEDKKRYEKIANESGLFFL</sequence>
<dbReference type="KEGG" id="erx:ATZ35_11405"/>
<reference evidence="2" key="1">
    <citation type="submission" date="2015-12" db="EMBL/GenBank/DDBJ databases">
        <authorList>
            <person name="Lauer A."/>
            <person name="Humrighouse B."/>
            <person name="Loparev V."/>
            <person name="Shewmaker P.L."/>
            <person name="Whitney A.M."/>
            <person name="McLaughlin R.W."/>
        </authorList>
    </citation>
    <scope>NUCLEOTIDE SEQUENCE [LARGE SCALE GENOMIC DNA]</scope>
    <source>
        <strain evidence="2">LMG 26678</strain>
    </source>
</reference>
<evidence type="ECO:0000313" key="1">
    <source>
        <dbReference type="EMBL" id="ALS38806.1"/>
    </source>
</evidence>
<keyword evidence="2" id="KW-1185">Reference proteome</keyword>
<proteinExistence type="predicted"/>